<dbReference type="PANTHER" id="PTHR31794">
    <property type="entry name" value="AUXIN EFFLUX TRANSPORTER FAMILY PROTEIN (EUROFUNG)"/>
    <property type="match status" value="1"/>
</dbReference>
<dbReference type="InterPro" id="IPR027417">
    <property type="entry name" value="P-loop_NTPase"/>
</dbReference>
<dbReference type="NCBIfam" id="TIGR00231">
    <property type="entry name" value="small_GTP"/>
    <property type="match status" value="1"/>
</dbReference>
<proteinExistence type="predicted"/>
<feature type="transmembrane region" description="Helical" evidence="5">
    <location>
        <begin position="61"/>
        <end position="80"/>
    </location>
</feature>
<evidence type="ECO:0000313" key="6">
    <source>
        <dbReference type="EMBL" id="SGZ56700.1"/>
    </source>
</evidence>
<dbReference type="GO" id="GO:0016020">
    <property type="term" value="C:membrane"/>
    <property type="evidence" value="ECO:0007669"/>
    <property type="project" value="UniProtKB-SubCell"/>
</dbReference>
<protein>
    <submittedName>
        <fullName evidence="6">CIC11C00000000241</fullName>
    </submittedName>
</protein>
<dbReference type="Proteomes" id="UP000182259">
    <property type="component" value="Chromosome V"/>
</dbReference>
<organism evidence="6 7">
    <name type="scientific">Sungouiella intermedia</name>
    <dbReference type="NCBI Taxonomy" id="45354"/>
    <lineage>
        <taxon>Eukaryota</taxon>
        <taxon>Fungi</taxon>
        <taxon>Dikarya</taxon>
        <taxon>Ascomycota</taxon>
        <taxon>Saccharomycotina</taxon>
        <taxon>Pichiomycetes</taxon>
        <taxon>Metschnikowiaceae</taxon>
        <taxon>Sungouiella</taxon>
    </lineage>
</organism>
<dbReference type="GO" id="GO:0005783">
    <property type="term" value="C:endoplasmic reticulum"/>
    <property type="evidence" value="ECO:0007669"/>
    <property type="project" value="TreeGrafter"/>
</dbReference>
<dbReference type="Gene3D" id="3.40.50.300">
    <property type="entry name" value="P-loop containing nucleotide triphosphate hydrolases"/>
    <property type="match status" value="1"/>
</dbReference>
<dbReference type="PROSITE" id="PS51419">
    <property type="entry name" value="RAB"/>
    <property type="match status" value="1"/>
</dbReference>
<keyword evidence="4 5" id="KW-0472">Membrane</keyword>
<accession>A0A1L0DJI2</accession>
<feature type="transmembrane region" description="Helical" evidence="5">
    <location>
        <begin position="286"/>
        <end position="308"/>
    </location>
</feature>
<dbReference type="GO" id="GO:0055085">
    <property type="term" value="P:transmembrane transport"/>
    <property type="evidence" value="ECO:0007669"/>
    <property type="project" value="InterPro"/>
</dbReference>
<dbReference type="InterPro" id="IPR004776">
    <property type="entry name" value="Mem_transp_PIN-like"/>
</dbReference>
<evidence type="ECO:0000256" key="3">
    <source>
        <dbReference type="ARBA" id="ARBA00022989"/>
    </source>
</evidence>
<dbReference type="SMART" id="SM00174">
    <property type="entry name" value="RHO"/>
    <property type="match status" value="1"/>
</dbReference>
<feature type="transmembrane region" description="Helical" evidence="5">
    <location>
        <begin position="27"/>
        <end position="49"/>
    </location>
</feature>
<evidence type="ECO:0000256" key="2">
    <source>
        <dbReference type="ARBA" id="ARBA00022692"/>
    </source>
</evidence>
<reference evidence="6 7" key="1">
    <citation type="submission" date="2016-10" db="EMBL/GenBank/DDBJ databases">
        <authorList>
            <person name="de Groot N.N."/>
        </authorList>
    </citation>
    <scope>NUCLEOTIDE SEQUENCE [LARGE SCALE GENOMIC DNA]</scope>
    <source>
        <strain evidence="6 7">PYCC 4715</strain>
    </source>
</reference>
<feature type="transmembrane region" description="Helical" evidence="5">
    <location>
        <begin position="368"/>
        <end position="392"/>
    </location>
</feature>
<dbReference type="InterPro" id="IPR001806">
    <property type="entry name" value="Small_GTPase"/>
</dbReference>
<name>A0A1L0DJI2_9ASCO</name>
<dbReference type="Pfam" id="PF03547">
    <property type="entry name" value="Mem_trans"/>
    <property type="match status" value="1"/>
</dbReference>
<dbReference type="InterPro" id="IPR005225">
    <property type="entry name" value="Small_GTP-bd"/>
</dbReference>
<dbReference type="Pfam" id="PF00071">
    <property type="entry name" value="Ras"/>
    <property type="match status" value="1"/>
</dbReference>
<evidence type="ECO:0000313" key="7">
    <source>
        <dbReference type="Proteomes" id="UP000182259"/>
    </source>
</evidence>
<dbReference type="GO" id="GO:0005525">
    <property type="term" value="F:GTP binding"/>
    <property type="evidence" value="ECO:0007669"/>
    <property type="project" value="InterPro"/>
</dbReference>
<dbReference type="PRINTS" id="PR00449">
    <property type="entry name" value="RASTRNSFRMNG"/>
</dbReference>
<feature type="transmembrane region" description="Helical" evidence="5">
    <location>
        <begin position="431"/>
        <end position="454"/>
    </location>
</feature>
<dbReference type="PROSITE" id="PS51421">
    <property type="entry name" value="RAS"/>
    <property type="match status" value="1"/>
</dbReference>
<dbReference type="GO" id="GO:0003924">
    <property type="term" value="F:GTPase activity"/>
    <property type="evidence" value="ECO:0007669"/>
    <property type="project" value="InterPro"/>
</dbReference>
<gene>
    <name evidence="6" type="ORF">SAMEA4029009_CIC11G00000000241</name>
</gene>
<evidence type="ECO:0000256" key="4">
    <source>
        <dbReference type="ARBA" id="ARBA00023136"/>
    </source>
</evidence>
<dbReference type="AlphaFoldDB" id="A0A1L0DJI2"/>
<dbReference type="SUPFAM" id="SSF52540">
    <property type="entry name" value="P-loop containing nucleoside triphosphate hydrolases"/>
    <property type="match status" value="1"/>
</dbReference>
<feature type="transmembrane region" description="Helical" evidence="5">
    <location>
        <begin position="92"/>
        <end position="113"/>
    </location>
</feature>
<dbReference type="EMBL" id="LT635768">
    <property type="protein sequence ID" value="SGZ56700.1"/>
    <property type="molecule type" value="Genomic_DNA"/>
</dbReference>
<dbReference type="SMART" id="SM00173">
    <property type="entry name" value="RAS"/>
    <property type="match status" value="1"/>
</dbReference>
<evidence type="ECO:0000256" key="5">
    <source>
        <dbReference type="SAM" id="Phobius"/>
    </source>
</evidence>
<evidence type="ECO:0000256" key="1">
    <source>
        <dbReference type="ARBA" id="ARBA00004141"/>
    </source>
</evidence>
<keyword evidence="2 5" id="KW-0812">Transmembrane</keyword>
<dbReference type="PANTHER" id="PTHR31794:SF2">
    <property type="entry name" value="AUXIN EFFLUX TRANSPORTER FAMILY PROTEIN (EUROFUNG)"/>
    <property type="match status" value="1"/>
</dbReference>
<feature type="transmembrane region" description="Helical" evidence="5">
    <location>
        <begin position="328"/>
        <end position="348"/>
    </location>
</feature>
<dbReference type="SMART" id="SM00175">
    <property type="entry name" value="RAB"/>
    <property type="match status" value="1"/>
</dbReference>
<feature type="transmembrane region" description="Helical" evidence="5">
    <location>
        <begin position="398"/>
        <end position="419"/>
    </location>
</feature>
<keyword evidence="3 5" id="KW-1133">Transmembrane helix</keyword>
<sequence>MFSLLSDITVPIVVEAPLNPDLSFGSISFLTLEAVLEVVIICFAGFVAAKTKLLTLTGQKVISQLNVDLFTPCLVFTKLAPSLSLNKMVDIIIIPIFYAITTITSLICSRVTARIMMLNNAESDYVTAMAVFGNSNSLPVSLTLSLAYTLPDLLWDQIDDDNSEKVASRGILYLLIFQQLGQILRWSWGYNKLLRKRSQEELTAHYAYEDGYHRIPCAEEDEQALFIEPVMSPVSQEREELAVAAAIAESEESSIDDASKSAITISVESIKSKWHAITNWGPVKGFLAFMNPPLWAMLISIIIASVPVLQREFFYSDSFIHNTLTQSIAQLGLVSIPLILIVLGSNLCPSEDVPPPSKHYNKIVFASLLSRMILPSLFLLPVIAACVKYVNISILDDPIFLIVAFVLTVSPPAIQLSQITSLNGIFQKEMAGVLFWGYVVLTLPTTIFIVVASLEPANASKTHRRWQVKLLLQMVKARKIAIVGSRSVGKLSMTVRYVEDHFVESYYPTIENQFSKTINYKNQEYAIEILDTAGQDEFSIMNEKHLIGIHGYLLVYSVTSRQSFELIDVIRDKILNLIGSDSIPMTSEGEELARKFKCNFLETSVCDNINVKKSFESLIDEIERIQNPEVAKQEKCVIM</sequence>
<comment type="subcellular location">
    <subcellularLocation>
        <location evidence="1">Membrane</location>
        <topology evidence="1">Multi-pass membrane protein</topology>
    </subcellularLocation>
</comment>